<dbReference type="WBParaSite" id="ACRNAN_scaffold5492.g6883.t1">
    <property type="protein sequence ID" value="ACRNAN_scaffold5492.g6883.t1"/>
    <property type="gene ID" value="ACRNAN_scaffold5492.g6883"/>
</dbReference>
<evidence type="ECO:0000313" key="2">
    <source>
        <dbReference type="Proteomes" id="UP000887540"/>
    </source>
</evidence>
<reference evidence="3" key="1">
    <citation type="submission" date="2022-11" db="UniProtKB">
        <authorList>
            <consortium name="WormBaseParasite"/>
        </authorList>
    </citation>
    <scope>IDENTIFICATION</scope>
</reference>
<sequence>MIVEGQGSPKSNNGQANPFFKKRPKDKNRGFNSLSYVVSGLHTDHDEEDAVYAVEHDQEGNIDEEHYFTDTYENEYEMTQNFQALASKLDMPDVVINGVFCKELSYCTYLSCIRAQAVNPKIPEFKAWATVMVDSGEFPFVDHR</sequence>
<evidence type="ECO:0000256" key="1">
    <source>
        <dbReference type="SAM" id="MobiDB-lite"/>
    </source>
</evidence>
<evidence type="ECO:0000313" key="3">
    <source>
        <dbReference type="WBParaSite" id="ACRNAN_scaffold5492.g6883.t1"/>
    </source>
</evidence>
<organism evidence="2 3">
    <name type="scientific">Acrobeloides nanus</name>
    <dbReference type="NCBI Taxonomy" id="290746"/>
    <lineage>
        <taxon>Eukaryota</taxon>
        <taxon>Metazoa</taxon>
        <taxon>Ecdysozoa</taxon>
        <taxon>Nematoda</taxon>
        <taxon>Chromadorea</taxon>
        <taxon>Rhabditida</taxon>
        <taxon>Tylenchina</taxon>
        <taxon>Cephalobomorpha</taxon>
        <taxon>Cephaloboidea</taxon>
        <taxon>Cephalobidae</taxon>
        <taxon>Acrobeloides</taxon>
    </lineage>
</organism>
<keyword evidence="2" id="KW-1185">Reference proteome</keyword>
<dbReference type="AlphaFoldDB" id="A0A914E478"/>
<name>A0A914E478_9BILA</name>
<dbReference type="Proteomes" id="UP000887540">
    <property type="component" value="Unplaced"/>
</dbReference>
<protein>
    <submittedName>
        <fullName evidence="3">Uncharacterized protein</fullName>
    </submittedName>
</protein>
<proteinExistence type="predicted"/>
<feature type="region of interest" description="Disordered" evidence="1">
    <location>
        <begin position="1"/>
        <end position="27"/>
    </location>
</feature>
<accession>A0A914E478</accession>